<dbReference type="EMBL" id="UOES01000567">
    <property type="protein sequence ID" value="VAW29421.1"/>
    <property type="molecule type" value="Genomic_DNA"/>
</dbReference>
<sequence length="338" mass="39263">GKTNILDALHYLSMTKSSINPVDSTNIKFEENQFMIKSKVHVKKKTRLINCAASLGKKKEIKVDRKEHEKLSHHIGMFPLVMISPNDTDLIYDSNDVRRKFFDSAISQSNKKYLQHLITYTFALKNRNALLKMDTNKAPMDYDLLRTYTQLLIEHGKPIYEERLKYVNRFLVLFNKHYESLHSKIEPVSIQYESQFEDKAIEILYEKSLQKDLITQRTSIGTHKDSFLFTIYGKPLKRHGSQGQQKSFLVGLKLAQFELLSAQQNLKPTLLLDDIFDKLDDERMHKLLQKVTANEYGQLFITDARPERTLKVLEANKLSARIFEVENGAIINTSDYEA</sequence>
<keyword evidence="1" id="KW-0963">Cytoplasm</keyword>
<dbReference type="HAMAP" id="MF_00365">
    <property type="entry name" value="RecF"/>
    <property type="match status" value="1"/>
</dbReference>
<feature type="non-terminal residue" evidence="6">
    <location>
        <position position="1"/>
    </location>
</feature>
<dbReference type="AlphaFoldDB" id="A0A3B0UEG5"/>
<keyword evidence="3" id="KW-0547">Nucleotide-binding</keyword>
<dbReference type="GO" id="GO:0006260">
    <property type="term" value="P:DNA replication"/>
    <property type="evidence" value="ECO:0007669"/>
    <property type="project" value="UniProtKB-KW"/>
</dbReference>
<dbReference type="GO" id="GO:0006302">
    <property type="term" value="P:double-strand break repair"/>
    <property type="evidence" value="ECO:0007669"/>
    <property type="project" value="TreeGrafter"/>
</dbReference>
<evidence type="ECO:0000256" key="5">
    <source>
        <dbReference type="ARBA" id="ARBA00023125"/>
    </source>
</evidence>
<dbReference type="Gene3D" id="1.20.1050.90">
    <property type="entry name" value="RecF/RecN/SMC, N-terminal domain"/>
    <property type="match status" value="1"/>
</dbReference>
<protein>
    <submittedName>
        <fullName evidence="6">DNA recombination and repair protein RecF</fullName>
    </submittedName>
</protein>
<dbReference type="Gene3D" id="3.40.50.300">
    <property type="entry name" value="P-loop containing nucleotide triphosphate hydrolases"/>
    <property type="match status" value="1"/>
</dbReference>
<name>A0A3B0UEG5_9ZZZZ</name>
<evidence type="ECO:0000256" key="2">
    <source>
        <dbReference type="ARBA" id="ARBA00022705"/>
    </source>
</evidence>
<evidence type="ECO:0000256" key="4">
    <source>
        <dbReference type="ARBA" id="ARBA00022840"/>
    </source>
</evidence>
<dbReference type="PANTHER" id="PTHR32182:SF0">
    <property type="entry name" value="DNA REPLICATION AND REPAIR PROTEIN RECF"/>
    <property type="match status" value="1"/>
</dbReference>
<keyword evidence="5" id="KW-0238">DNA-binding</keyword>
<keyword evidence="4" id="KW-0067">ATP-binding</keyword>
<accession>A0A3B0UEG5</accession>
<dbReference type="InterPro" id="IPR001238">
    <property type="entry name" value="DNA-binding_RecF"/>
</dbReference>
<dbReference type="InterPro" id="IPR027417">
    <property type="entry name" value="P-loop_NTPase"/>
</dbReference>
<dbReference type="GO" id="GO:0000731">
    <property type="term" value="P:DNA synthesis involved in DNA repair"/>
    <property type="evidence" value="ECO:0007669"/>
    <property type="project" value="TreeGrafter"/>
</dbReference>
<gene>
    <name evidence="6" type="ORF">MNBD_BACTEROID06-805</name>
</gene>
<dbReference type="PANTHER" id="PTHR32182">
    <property type="entry name" value="DNA REPLICATION AND REPAIR PROTEIN RECF"/>
    <property type="match status" value="1"/>
</dbReference>
<proteinExistence type="inferred from homology"/>
<dbReference type="SUPFAM" id="SSF52540">
    <property type="entry name" value="P-loop containing nucleoside triphosphate hydrolases"/>
    <property type="match status" value="1"/>
</dbReference>
<dbReference type="GO" id="GO:0005524">
    <property type="term" value="F:ATP binding"/>
    <property type="evidence" value="ECO:0007669"/>
    <property type="project" value="UniProtKB-KW"/>
</dbReference>
<keyword evidence="2" id="KW-0235">DNA replication</keyword>
<dbReference type="InterPro" id="IPR042174">
    <property type="entry name" value="RecF_2"/>
</dbReference>
<dbReference type="GO" id="GO:0003697">
    <property type="term" value="F:single-stranded DNA binding"/>
    <property type="evidence" value="ECO:0007669"/>
    <property type="project" value="InterPro"/>
</dbReference>
<evidence type="ECO:0000256" key="3">
    <source>
        <dbReference type="ARBA" id="ARBA00022741"/>
    </source>
</evidence>
<organism evidence="6">
    <name type="scientific">hydrothermal vent metagenome</name>
    <dbReference type="NCBI Taxonomy" id="652676"/>
    <lineage>
        <taxon>unclassified sequences</taxon>
        <taxon>metagenomes</taxon>
        <taxon>ecological metagenomes</taxon>
    </lineage>
</organism>
<dbReference type="NCBIfam" id="TIGR00611">
    <property type="entry name" value="recf"/>
    <property type="match status" value="1"/>
</dbReference>
<evidence type="ECO:0000313" key="6">
    <source>
        <dbReference type="EMBL" id="VAW29421.1"/>
    </source>
</evidence>
<reference evidence="6" key="1">
    <citation type="submission" date="2018-06" db="EMBL/GenBank/DDBJ databases">
        <authorList>
            <person name="Zhirakovskaya E."/>
        </authorList>
    </citation>
    <scope>NUCLEOTIDE SEQUENCE</scope>
</reference>
<evidence type="ECO:0000256" key="1">
    <source>
        <dbReference type="ARBA" id="ARBA00022490"/>
    </source>
</evidence>